<gene>
    <name evidence="1" type="ORF">S01H1_62530</name>
</gene>
<organism evidence="1">
    <name type="scientific">marine sediment metagenome</name>
    <dbReference type="NCBI Taxonomy" id="412755"/>
    <lineage>
        <taxon>unclassified sequences</taxon>
        <taxon>metagenomes</taxon>
        <taxon>ecological metagenomes</taxon>
    </lineage>
</organism>
<reference evidence="1" key="1">
    <citation type="journal article" date="2014" name="Front. Microbiol.">
        <title>High frequency of phylogenetically diverse reductive dehalogenase-homologous genes in deep subseafloor sedimentary metagenomes.</title>
        <authorList>
            <person name="Kawai M."/>
            <person name="Futagami T."/>
            <person name="Toyoda A."/>
            <person name="Takaki Y."/>
            <person name="Nishi S."/>
            <person name="Hori S."/>
            <person name="Arai W."/>
            <person name="Tsubouchi T."/>
            <person name="Morono Y."/>
            <person name="Uchiyama I."/>
            <person name="Ito T."/>
            <person name="Fujiyama A."/>
            <person name="Inagaki F."/>
            <person name="Takami H."/>
        </authorList>
    </citation>
    <scope>NUCLEOTIDE SEQUENCE</scope>
    <source>
        <strain evidence="1">Expedition CK06-06</strain>
    </source>
</reference>
<name>X0XEH7_9ZZZZ</name>
<dbReference type="InterPro" id="IPR016155">
    <property type="entry name" value="Mopterin_synth/thiamin_S_b"/>
</dbReference>
<proteinExistence type="predicted"/>
<dbReference type="SUPFAM" id="SSF54285">
    <property type="entry name" value="MoaD/ThiS"/>
    <property type="match status" value="1"/>
</dbReference>
<protein>
    <recommendedName>
        <fullName evidence="2">MoaD/ThiS family protein</fullName>
    </recommendedName>
</protein>
<dbReference type="Pfam" id="PF02597">
    <property type="entry name" value="ThiS"/>
    <property type="match status" value="1"/>
</dbReference>
<dbReference type="EMBL" id="BARS01041077">
    <property type="protein sequence ID" value="GAG41480.1"/>
    <property type="molecule type" value="Genomic_DNA"/>
</dbReference>
<evidence type="ECO:0008006" key="2">
    <source>
        <dbReference type="Google" id="ProtNLM"/>
    </source>
</evidence>
<dbReference type="InterPro" id="IPR012675">
    <property type="entry name" value="Beta-grasp_dom_sf"/>
</dbReference>
<feature type="non-terminal residue" evidence="1">
    <location>
        <position position="1"/>
    </location>
</feature>
<dbReference type="InterPro" id="IPR003749">
    <property type="entry name" value="ThiS/MoaD-like"/>
</dbReference>
<accession>X0XEH7</accession>
<dbReference type="AlphaFoldDB" id="X0XEH7"/>
<sequence length="96" mass="10223">QTKTIQVSLNLRAFVGGRMARASVEAQAHEGDRIKDLLKRLRREGTLEPSAVRFILGRNSTVTLLQNGNRLDMPDGAGAPLADGDTISILTPVAGG</sequence>
<evidence type="ECO:0000313" key="1">
    <source>
        <dbReference type="EMBL" id="GAG41480.1"/>
    </source>
</evidence>
<comment type="caution">
    <text evidence="1">The sequence shown here is derived from an EMBL/GenBank/DDBJ whole genome shotgun (WGS) entry which is preliminary data.</text>
</comment>
<dbReference type="Gene3D" id="3.10.20.30">
    <property type="match status" value="1"/>
</dbReference>